<evidence type="ECO:0000256" key="1">
    <source>
        <dbReference type="SAM" id="MobiDB-lite"/>
    </source>
</evidence>
<proteinExistence type="predicted"/>
<sequence length="171" mass="18712">MPSPKIDFRAVPPLDRLIEQRRDFPDTRNAPLASAPDEPYQEARPGAVAARDLYAYYQLTTAELEDAARELTHDQVLAIMEALHGISLDVTWLTSAPALLSEEIADGYGDDEDGPDKERQDLADTVAAWPRLRALAVVEAAVAARTRMRGGQNLDAALAAVGLLRTRKHKA</sequence>
<gene>
    <name evidence="2" type="ORF">CUT44_14235</name>
</gene>
<organism evidence="2 3">
    <name type="scientific">Streptomyces carminius</name>
    <dbReference type="NCBI Taxonomy" id="2665496"/>
    <lineage>
        <taxon>Bacteria</taxon>
        <taxon>Bacillati</taxon>
        <taxon>Actinomycetota</taxon>
        <taxon>Actinomycetes</taxon>
        <taxon>Kitasatosporales</taxon>
        <taxon>Streptomycetaceae</taxon>
        <taxon>Streptomyces</taxon>
    </lineage>
</organism>
<protein>
    <submittedName>
        <fullName evidence="2">Uncharacterized protein</fullName>
    </submittedName>
</protein>
<feature type="region of interest" description="Disordered" evidence="1">
    <location>
        <begin position="19"/>
        <end position="44"/>
    </location>
</feature>
<evidence type="ECO:0000313" key="2">
    <source>
        <dbReference type="EMBL" id="PJE97137.1"/>
    </source>
</evidence>
<dbReference type="EMBL" id="PGGW01000049">
    <property type="protein sequence ID" value="PJE97137.1"/>
    <property type="molecule type" value="Genomic_DNA"/>
</dbReference>
<dbReference type="RefSeq" id="WP_100202339.1">
    <property type="nucleotide sequence ID" value="NZ_PGGW01000049.1"/>
</dbReference>
<dbReference type="Proteomes" id="UP000230407">
    <property type="component" value="Unassembled WGS sequence"/>
</dbReference>
<comment type="caution">
    <text evidence="2">The sequence shown here is derived from an EMBL/GenBank/DDBJ whole genome shotgun (WGS) entry which is preliminary data.</text>
</comment>
<evidence type="ECO:0000313" key="3">
    <source>
        <dbReference type="Proteomes" id="UP000230407"/>
    </source>
</evidence>
<name>A0A2M8LYU2_9ACTN</name>
<accession>A0A2M8LYU2</accession>
<reference evidence="2 3" key="1">
    <citation type="submission" date="2017-11" db="EMBL/GenBank/DDBJ databases">
        <title>Streptomyces carmine sp. nov., a novel actinomycete isolated from Sophora alopecuroides in Xinjiang, China.</title>
        <authorList>
            <person name="Wang Y."/>
            <person name="Luo X."/>
            <person name="Wan C."/>
            <person name="Zhang L."/>
        </authorList>
    </citation>
    <scope>NUCLEOTIDE SEQUENCE [LARGE SCALE GENOMIC DNA]</scope>
    <source>
        <strain evidence="2 3">TRM SA0054</strain>
    </source>
</reference>
<keyword evidence="3" id="KW-1185">Reference proteome</keyword>
<dbReference type="AlphaFoldDB" id="A0A2M8LYU2"/>